<evidence type="ECO:0000313" key="3">
    <source>
        <dbReference type="Proteomes" id="UP000724874"/>
    </source>
</evidence>
<feature type="transmembrane region" description="Helical" evidence="1">
    <location>
        <begin position="251"/>
        <end position="270"/>
    </location>
</feature>
<feature type="transmembrane region" description="Helical" evidence="1">
    <location>
        <begin position="212"/>
        <end position="231"/>
    </location>
</feature>
<gene>
    <name evidence="2" type="ORF">CPB84DRAFT_1779110</name>
</gene>
<dbReference type="AlphaFoldDB" id="A0A9P5TN73"/>
<protein>
    <submittedName>
        <fullName evidence="2">Uncharacterized protein</fullName>
    </submittedName>
</protein>
<dbReference type="OrthoDB" id="3039972at2759"/>
<keyword evidence="1" id="KW-1133">Transmembrane helix</keyword>
<feature type="transmembrane region" description="Helical" evidence="1">
    <location>
        <begin position="105"/>
        <end position="125"/>
    </location>
</feature>
<keyword evidence="3" id="KW-1185">Reference proteome</keyword>
<sequence length="321" mass="35515">MAEALQRRAANGNGTQLQKDMGFVRAINTAAVAETLLYGIHIPLFCICMYILVQNRRTTNWFIFISAILMFGLSTADVSVTLRLLTHDMFSLILDPSDLRPAQRWINTKTPIFVTNNFVADLVLLYRCYMVWGKSKYILIGASILVLLDSVWGYLGIGKSLTSGGGPFVPLYIWSIFIINILLTSVTVGRIVWVSRVARRIIGHRQLASYRAAIAILVESSFIYSAVTLAYALSPLTAPYRVVLMTTSMRIVAIMPTLLIVQVGLGRVLVVRETKTTGIETLDFSGHSTSVVLDTVSRTEHERSTFNSAVGASADEMPSRQ</sequence>
<name>A0A9P5TN73_GYMJU</name>
<dbReference type="EMBL" id="JADNYJ010000048">
    <property type="protein sequence ID" value="KAF8900233.1"/>
    <property type="molecule type" value="Genomic_DNA"/>
</dbReference>
<proteinExistence type="predicted"/>
<feature type="transmembrane region" description="Helical" evidence="1">
    <location>
        <begin position="137"/>
        <end position="157"/>
    </location>
</feature>
<organism evidence="2 3">
    <name type="scientific">Gymnopilus junonius</name>
    <name type="common">Spectacular rustgill mushroom</name>
    <name type="synonym">Gymnopilus spectabilis subsp. junonius</name>
    <dbReference type="NCBI Taxonomy" id="109634"/>
    <lineage>
        <taxon>Eukaryota</taxon>
        <taxon>Fungi</taxon>
        <taxon>Dikarya</taxon>
        <taxon>Basidiomycota</taxon>
        <taxon>Agaricomycotina</taxon>
        <taxon>Agaricomycetes</taxon>
        <taxon>Agaricomycetidae</taxon>
        <taxon>Agaricales</taxon>
        <taxon>Agaricineae</taxon>
        <taxon>Hymenogastraceae</taxon>
        <taxon>Gymnopilus</taxon>
    </lineage>
</organism>
<keyword evidence="1" id="KW-0812">Transmembrane</keyword>
<keyword evidence="1" id="KW-0472">Membrane</keyword>
<evidence type="ECO:0000256" key="1">
    <source>
        <dbReference type="SAM" id="Phobius"/>
    </source>
</evidence>
<feature type="transmembrane region" description="Helical" evidence="1">
    <location>
        <begin position="169"/>
        <end position="192"/>
    </location>
</feature>
<feature type="transmembrane region" description="Helical" evidence="1">
    <location>
        <begin position="35"/>
        <end position="53"/>
    </location>
</feature>
<feature type="transmembrane region" description="Helical" evidence="1">
    <location>
        <begin position="60"/>
        <end position="85"/>
    </location>
</feature>
<accession>A0A9P5TN73</accession>
<evidence type="ECO:0000313" key="2">
    <source>
        <dbReference type="EMBL" id="KAF8900233.1"/>
    </source>
</evidence>
<comment type="caution">
    <text evidence="2">The sequence shown here is derived from an EMBL/GenBank/DDBJ whole genome shotgun (WGS) entry which is preliminary data.</text>
</comment>
<reference evidence="2" key="1">
    <citation type="submission" date="2020-11" db="EMBL/GenBank/DDBJ databases">
        <authorList>
            <consortium name="DOE Joint Genome Institute"/>
            <person name="Ahrendt S."/>
            <person name="Riley R."/>
            <person name="Andreopoulos W."/>
            <person name="LaButti K."/>
            <person name="Pangilinan J."/>
            <person name="Ruiz-duenas F.J."/>
            <person name="Barrasa J.M."/>
            <person name="Sanchez-Garcia M."/>
            <person name="Camarero S."/>
            <person name="Miyauchi S."/>
            <person name="Serrano A."/>
            <person name="Linde D."/>
            <person name="Babiker R."/>
            <person name="Drula E."/>
            <person name="Ayuso-Fernandez I."/>
            <person name="Pacheco R."/>
            <person name="Padilla G."/>
            <person name="Ferreira P."/>
            <person name="Barriuso J."/>
            <person name="Kellner H."/>
            <person name="Castanera R."/>
            <person name="Alfaro M."/>
            <person name="Ramirez L."/>
            <person name="Pisabarro A.G."/>
            <person name="Kuo A."/>
            <person name="Tritt A."/>
            <person name="Lipzen A."/>
            <person name="He G."/>
            <person name="Yan M."/>
            <person name="Ng V."/>
            <person name="Cullen D."/>
            <person name="Martin F."/>
            <person name="Rosso M.-N."/>
            <person name="Henrissat B."/>
            <person name="Hibbett D."/>
            <person name="Martinez A.T."/>
            <person name="Grigoriev I.V."/>
        </authorList>
    </citation>
    <scope>NUCLEOTIDE SEQUENCE</scope>
    <source>
        <strain evidence="2">AH 44721</strain>
    </source>
</reference>
<dbReference type="Proteomes" id="UP000724874">
    <property type="component" value="Unassembled WGS sequence"/>
</dbReference>